<feature type="compositionally biased region" description="Low complexity" evidence="2">
    <location>
        <begin position="1"/>
        <end position="23"/>
    </location>
</feature>
<accession>A0A137P128</accession>
<dbReference type="AlphaFoldDB" id="A0A137P128"/>
<dbReference type="Proteomes" id="UP000070444">
    <property type="component" value="Unassembled WGS sequence"/>
</dbReference>
<evidence type="ECO:0000313" key="4">
    <source>
        <dbReference type="Proteomes" id="UP000070444"/>
    </source>
</evidence>
<protein>
    <submittedName>
        <fullName evidence="3">Uncharacterized protein</fullName>
    </submittedName>
</protein>
<evidence type="ECO:0000256" key="1">
    <source>
        <dbReference type="SAM" id="Coils"/>
    </source>
</evidence>
<dbReference type="EMBL" id="KQ964561">
    <property type="protein sequence ID" value="KXN68776.1"/>
    <property type="molecule type" value="Genomic_DNA"/>
</dbReference>
<organism evidence="3 4">
    <name type="scientific">Conidiobolus coronatus (strain ATCC 28846 / CBS 209.66 / NRRL 28638)</name>
    <name type="common">Delacroixia coronata</name>
    <dbReference type="NCBI Taxonomy" id="796925"/>
    <lineage>
        <taxon>Eukaryota</taxon>
        <taxon>Fungi</taxon>
        <taxon>Fungi incertae sedis</taxon>
        <taxon>Zoopagomycota</taxon>
        <taxon>Entomophthoromycotina</taxon>
        <taxon>Entomophthoromycetes</taxon>
        <taxon>Entomophthorales</taxon>
        <taxon>Ancylistaceae</taxon>
        <taxon>Conidiobolus</taxon>
    </lineage>
</organism>
<gene>
    <name evidence="3" type="ORF">CONCODRAFT_71999</name>
</gene>
<evidence type="ECO:0000313" key="3">
    <source>
        <dbReference type="EMBL" id="KXN68776.1"/>
    </source>
</evidence>
<reference evidence="3 4" key="1">
    <citation type="journal article" date="2015" name="Genome Biol. Evol.">
        <title>Phylogenomic analyses indicate that early fungi evolved digesting cell walls of algal ancestors of land plants.</title>
        <authorList>
            <person name="Chang Y."/>
            <person name="Wang S."/>
            <person name="Sekimoto S."/>
            <person name="Aerts A.L."/>
            <person name="Choi C."/>
            <person name="Clum A."/>
            <person name="LaButti K.M."/>
            <person name="Lindquist E.A."/>
            <person name="Yee Ngan C."/>
            <person name="Ohm R.A."/>
            <person name="Salamov A.A."/>
            <person name="Grigoriev I.V."/>
            <person name="Spatafora J.W."/>
            <person name="Berbee M.L."/>
        </authorList>
    </citation>
    <scope>NUCLEOTIDE SEQUENCE [LARGE SCALE GENOMIC DNA]</scope>
    <source>
        <strain evidence="3 4">NRRL 28638</strain>
    </source>
</reference>
<keyword evidence="4" id="KW-1185">Reference proteome</keyword>
<evidence type="ECO:0000256" key="2">
    <source>
        <dbReference type="SAM" id="MobiDB-lite"/>
    </source>
</evidence>
<proteinExistence type="predicted"/>
<name>A0A137P128_CONC2</name>
<feature type="region of interest" description="Disordered" evidence="2">
    <location>
        <begin position="1"/>
        <end position="50"/>
    </location>
</feature>
<feature type="compositionally biased region" description="Polar residues" evidence="2">
    <location>
        <begin position="24"/>
        <end position="47"/>
    </location>
</feature>
<feature type="coiled-coil region" evidence="1">
    <location>
        <begin position="99"/>
        <end position="133"/>
    </location>
</feature>
<sequence>MSTVSELSSLSRNSSPSISNDSSQATQPNQSSKLSQANKPQSQISINDLQKQRKQQLQDIKVQIQIEEDEKLKCYNLYQVSLSKVSKLKEEYNLIDKFYKRDQKKISGIKRQRKQYTKEIKELLAESVNQKNMPRKEASKYYNDC</sequence>
<keyword evidence="1" id="KW-0175">Coiled coil</keyword>